<keyword evidence="8" id="KW-0472">Membrane</keyword>
<sequence>MQQTSQMAPNAYFCFFFSTIFFAFSVISLFPLAFSRDLPETTHTFLDVSASLEQARAVLNFDHETVKPLVQQKEPLQEAQVGNSSFFSVQVYPRESLYKSSHEDYKSLVLARLERDSVRVESLTTKFRLALDGVKKSDLKPVEELLPEDLSIPVVSGISQGSGEYFSRIGVGTPAKPFYMVLDTGSDLIWLQCKPCARCYQQYDPIFDPTSSSSYKSLSCASPQCQVVQITGCSAGKCLYRISYGDGSNSTGDMVTETVSFGSCGAVNNIALGCGHDNEGLFIGAAGLLGLGGGSLSFPYQIKASSFSYCLVDGDSSKSSTLDFNSAPPADSVTTTLLKNEKIDTFYFIGLDGLSVGGMPLPIPASVFQMDASGNGGIIIDSGTVITRLQTQAYNALRDAFVRLTRDLPSTRGFSLFDTCYDLSSRTSVQVPTVSFRFSGGESLKLPAKNYLIPVDSAGTYCLAFAPTASSLSIIGNFQQQGTRVSYDLANSRLAFSPNKC</sequence>
<dbReference type="InterPro" id="IPR033121">
    <property type="entry name" value="PEPTIDASE_A1"/>
</dbReference>
<evidence type="ECO:0000256" key="7">
    <source>
        <dbReference type="PIRSR" id="PIRSR601461-1"/>
    </source>
</evidence>
<dbReference type="FunFam" id="2.40.70.10:FF:000016">
    <property type="entry name" value="Probable aspartic protease At2g35615"/>
    <property type="match status" value="1"/>
</dbReference>
<evidence type="ECO:0000259" key="9">
    <source>
        <dbReference type="PROSITE" id="PS51767"/>
    </source>
</evidence>
<evidence type="ECO:0000256" key="8">
    <source>
        <dbReference type="SAM" id="Phobius"/>
    </source>
</evidence>
<dbReference type="GO" id="GO:0006508">
    <property type="term" value="P:proteolysis"/>
    <property type="evidence" value="ECO:0007669"/>
    <property type="project" value="UniProtKB-KW"/>
</dbReference>
<evidence type="ECO:0000313" key="11">
    <source>
        <dbReference type="Proteomes" id="UP000811246"/>
    </source>
</evidence>
<feature type="active site" evidence="7">
    <location>
        <position position="381"/>
    </location>
</feature>
<reference evidence="10" key="1">
    <citation type="submission" date="2021-01" db="EMBL/GenBank/DDBJ databases">
        <authorList>
            <person name="Lovell J.T."/>
            <person name="Bentley N."/>
            <person name="Bhattarai G."/>
            <person name="Jenkins J.W."/>
            <person name="Sreedasyam A."/>
            <person name="Alarcon Y."/>
            <person name="Bock C."/>
            <person name="Boston L."/>
            <person name="Carlson J."/>
            <person name="Cervantes K."/>
            <person name="Clermont K."/>
            <person name="Krom N."/>
            <person name="Kubenka K."/>
            <person name="Mamidi S."/>
            <person name="Mattison C."/>
            <person name="Monteros M."/>
            <person name="Pisani C."/>
            <person name="Plott C."/>
            <person name="Rajasekar S."/>
            <person name="Rhein H.S."/>
            <person name="Rohla C."/>
            <person name="Song M."/>
            <person name="Hilaire R.S."/>
            <person name="Shu S."/>
            <person name="Wells L."/>
            <person name="Wang X."/>
            <person name="Webber J."/>
            <person name="Heerema R.J."/>
            <person name="Klein P."/>
            <person name="Conner P."/>
            <person name="Grauke L."/>
            <person name="Grimwood J."/>
            <person name="Schmutz J."/>
            <person name="Randall J.J."/>
        </authorList>
    </citation>
    <scope>NUCLEOTIDE SEQUENCE</scope>
    <source>
        <tissue evidence="10">Leaf</tissue>
    </source>
</reference>
<dbReference type="Proteomes" id="UP000811246">
    <property type="component" value="Chromosome 15"/>
</dbReference>
<feature type="domain" description="Peptidase A1" evidence="9">
    <location>
        <begin position="165"/>
        <end position="497"/>
    </location>
</feature>
<keyword evidence="3" id="KW-0732">Signal</keyword>
<dbReference type="InterPro" id="IPR032861">
    <property type="entry name" value="TAXi_N"/>
</dbReference>
<keyword evidence="8" id="KW-0812">Transmembrane</keyword>
<keyword evidence="4" id="KW-0064">Aspartyl protease</keyword>
<evidence type="ECO:0000256" key="4">
    <source>
        <dbReference type="ARBA" id="ARBA00022750"/>
    </source>
</evidence>
<proteinExistence type="inferred from homology"/>
<dbReference type="InterPro" id="IPR001461">
    <property type="entry name" value="Aspartic_peptidase_A1"/>
</dbReference>
<evidence type="ECO:0000256" key="5">
    <source>
        <dbReference type="ARBA" id="ARBA00022801"/>
    </source>
</evidence>
<dbReference type="GO" id="GO:0003677">
    <property type="term" value="F:DNA binding"/>
    <property type="evidence" value="ECO:0007669"/>
    <property type="project" value="UniProtKB-KW"/>
</dbReference>
<dbReference type="InterPro" id="IPR001969">
    <property type="entry name" value="Aspartic_peptidase_AS"/>
</dbReference>
<gene>
    <name evidence="10" type="ORF">I3842_15G113300</name>
</gene>
<dbReference type="FunFam" id="2.40.70.10:FF:000010">
    <property type="entry name" value="Aspartyl protease family protein 2"/>
    <property type="match status" value="1"/>
</dbReference>
<dbReference type="PROSITE" id="PS00141">
    <property type="entry name" value="ASP_PROTEASE"/>
    <property type="match status" value="1"/>
</dbReference>
<dbReference type="GO" id="GO:0004190">
    <property type="term" value="F:aspartic-type endopeptidase activity"/>
    <property type="evidence" value="ECO:0007669"/>
    <property type="project" value="UniProtKB-KW"/>
</dbReference>
<evidence type="ECO:0000256" key="3">
    <source>
        <dbReference type="ARBA" id="ARBA00022729"/>
    </source>
</evidence>
<keyword evidence="6" id="KW-0238">DNA-binding</keyword>
<evidence type="ECO:0000313" key="10">
    <source>
        <dbReference type="EMBL" id="KAG6675641.1"/>
    </source>
</evidence>
<dbReference type="AlphaFoldDB" id="A0A922D722"/>
<dbReference type="Pfam" id="PF14541">
    <property type="entry name" value="TAXi_C"/>
    <property type="match status" value="1"/>
</dbReference>
<accession>A0A922D722</accession>
<dbReference type="PROSITE" id="PS51767">
    <property type="entry name" value="PEPTIDASE_A1"/>
    <property type="match status" value="1"/>
</dbReference>
<feature type="transmembrane region" description="Helical" evidence="8">
    <location>
        <begin position="12"/>
        <end position="34"/>
    </location>
</feature>
<comment type="caution">
    <text evidence="10">The sequence shown here is derived from an EMBL/GenBank/DDBJ whole genome shotgun (WGS) entry which is preliminary data.</text>
</comment>
<dbReference type="InterPro" id="IPR033873">
    <property type="entry name" value="CND41-like"/>
</dbReference>
<dbReference type="PANTHER" id="PTHR13683">
    <property type="entry name" value="ASPARTYL PROTEASES"/>
    <property type="match status" value="1"/>
</dbReference>
<dbReference type="Pfam" id="PF14543">
    <property type="entry name" value="TAXi_N"/>
    <property type="match status" value="1"/>
</dbReference>
<keyword evidence="5" id="KW-0378">Hydrolase</keyword>
<dbReference type="InterPro" id="IPR032799">
    <property type="entry name" value="TAXi_C"/>
</dbReference>
<feature type="active site" evidence="7">
    <location>
        <position position="183"/>
    </location>
</feature>
<evidence type="ECO:0000256" key="2">
    <source>
        <dbReference type="ARBA" id="ARBA00022670"/>
    </source>
</evidence>
<name>A0A922D722_CARIL</name>
<evidence type="ECO:0000256" key="1">
    <source>
        <dbReference type="ARBA" id="ARBA00007447"/>
    </source>
</evidence>
<protein>
    <recommendedName>
        <fullName evidence="9">Peptidase A1 domain-containing protein</fullName>
    </recommendedName>
</protein>
<keyword evidence="8" id="KW-1133">Transmembrane helix</keyword>
<dbReference type="PANTHER" id="PTHR13683:SF274">
    <property type="entry name" value="PROTEIN ASPARTIC PROTEASE IN GUARD CELL 1"/>
    <property type="match status" value="1"/>
</dbReference>
<comment type="similarity">
    <text evidence="1">Belongs to the peptidase A1 family.</text>
</comment>
<dbReference type="CDD" id="cd05472">
    <property type="entry name" value="cnd41_like"/>
    <property type="match status" value="1"/>
</dbReference>
<dbReference type="EMBL" id="CM031839">
    <property type="protein sequence ID" value="KAG6675641.1"/>
    <property type="molecule type" value="Genomic_DNA"/>
</dbReference>
<keyword evidence="2" id="KW-0645">Protease</keyword>
<evidence type="ECO:0000256" key="6">
    <source>
        <dbReference type="ARBA" id="ARBA00023125"/>
    </source>
</evidence>
<organism evidence="10 11">
    <name type="scientific">Carya illinoinensis</name>
    <name type="common">Pecan</name>
    <dbReference type="NCBI Taxonomy" id="32201"/>
    <lineage>
        <taxon>Eukaryota</taxon>
        <taxon>Viridiplantae</taxon>
        <taxon>Streptophyta</taxon>
        <taxon>Embryophyta</taxon>
        <taxon>Tracheophyta</taxon>
        <taxon>Spermatophyta</taxon>
        <taxon>Magnoliopsida</taxon>
        <taxon>eudicotyledons</taxon>
        <taxon>Gunneridae</taxon>
        <taxon>Pentapetalae</taxon>
        <taxon>rosids</taxon>
        <taxon>fabids</taxon>
        <taxon>Fagales</taxon>
        <taxon>Juglandaceae</taxon>
        <taxon>Carya</taxon>
    </lineage>
</organism>